<dbReference type="InterPro" id="IPR012902">
    <property type="entry name" value="N_methyl_site"/>
</dbReference>
<feature type="domain" description="DUF1559" evidence="1">
    <location>
        <begin position="35"/>
        <end position="209"/>
    </location>
</feature>
<proteinExistence type="predicted"/>
<evidence type="ECO:0000259" key="1">
    <source>
        <dbReference type="Pfam" id="PF07596"/>
    </source>
</evidence>
<organism evidence="2">
    <name type="scientific">hydrothermal vent metagenome</name>
    <dbReference type="NCBI Taxonomy" id="652676"/>
    <lineage>
        <taxon>unclassified sequences</taxon>
        <taxon>metagenomes</taxon>
        <taxon>ecological metagenomes</taxon>
    </lineage>
</organism>
<dbReference type="Gene3D" id="3.30.700.10">
    <property type="entry name" value="Glycoprotein, Type 4 Pilin"/>
    <property type="match status" value="1"/>
</dbReference>
<dbReference type="NCBIfam" id="TIGR02532">
    <property type="entry name" value="IV_pilin_GFxxxE"/>
    <property type="match status" value="1"/>
</dbReference>
<dbReference type="InterPro" id="IPR011453">
    <property type="entry name" value="DUF1559"/>
</dbReference>
<dbReference type="PROSITE" id="PS00409">
    <property type="entry name" value="PROKAR_NTER_METHYL"/>
    <property type="match status" value="1"/>
</dbReference>
<dbReference type="EMBL" id="UOGL01000676">
    <property type="protein sequence ID" value="VAX42649.1"/>
    <property type="molecule type" value="Genomic_DNA"/>
</dbReference>
<dbReference type="PANTHER" id="PTHR30093">
    <property type="entry name" value="GENERAL SECRETION PATHWAY PROTEIN G"/>
    <property type="match status" value="1"/>
</dbReference>
<accession>A0A3B1DJP2</accession>
<name>A0A3B1DJP2_9ZZZZ</name>
<feature type="non-terminal residue" evidence="2">
    <location>
        <position position="222"/>
    </location>
</feature>
<evidence type="ECO:0000313" key="2">
    <source>
        <dbReference type="EMBL" id="VAX42649.1"/>
    </source>
</evidence>
<gene>
    <name evidence="2" type="ORF">MNBD_PLANCTO02-1666</name>
</gene>
<protein>
    <recommendedName>
        <fullName evidence="1">DUF1559 domain-containing protein</fullName>
    </recommendedName>
</protein>
<dbReference type="PANTHER" id="PTHR30093:SF2">
    <property type="entry name" value="TYPE II SECRETION SYSTEM PROTEIN H"/>
    <property type="match status" value="1"/>
</dbReference>
<dbReference type="SUPFAM" id="SSF54523">
    <property type="entry name" value="Pili subunits"/>
    <property type="match status" value="1"/>
</dbReference>
<dbReference type="AlphaFoldDB" id="A0A3B1DJP2"/>
<reference evidence="2" key="1">
    <citation type="submission" date="2018-06" db="EMBL/GenBank/DDBJ databases">
        <authorList>
            <person name="Zhirakovskaya E."/>
        </authorList>
    </citation>
    <scope>NUCLEOTIDE SEQUENCE</scope>
</reference>
<sequence length="222" mass="23800">MRSFMKNRKGFTLIELLVVIAIIAILIALLLPAVQQAREAARRSACKNNMKQIGLALHNYHDTHRVFPPGVIVRPEGTTNIHNRLGWGTMILPFMDQAPLYALVGTVTNGFKTDWRIGNTTGKTGRIIESEVILPAFLCPSDLVGVTGDYSLSDGGSSYKASSATSTPNLISGDVCKGAFCDNTDTRIRDFTDGTSNTIIVGEVTTFGHNGAIWIGSAGSAS</sequence>
<dbReference type="InterPro" id="IPR045584">
    <property type="entry name" value="Pilin-like"/>
</dbReference>
<dbReference type="Pfam" id="PF07596">
    <property type="entry name" value="SBP_bac_10"/>
    <property type="match status" value="1"/>
</dbReference>
<dbReference type="Pfam" id="PF07963">
    <property type="entry name" value="N_methyl"/>
    <property type="match status" value="1"/>
</dbReference>